<dbReference type="Gene3D" id="1.10.443.10">
    <property type="entry name" value="Intergrase catalytic core"/>
    <property type="match status" value="1"/>
</dbReference>
<dbReference type="InterPro" id="IPR013762">
    <property type="entry name" value="Integrase-like_cat_sf"/>
</dbReference>
<dbReference type="GO" id="GO:0015074">
    <property type="term" value="P:DNA integration"/>
    <property type="evidence" value="ECO:0007669"/>
    <property type="project" value="UniProtKB-KW"/>
</dbReference>
<keyword evidence="3" id="KW-0238">DNA-binding</keyword>
<dbReference type="PANTHER" id="PTHR30629">
    <property type="entry name" value="PROPHAGE INTEGRASE"/>
    <property type="match status" value="1"/>
</dbReference>
<evidence type="ECO:0000313" key="7">
    <source>
        <dbReference type="Proteomes" id="UP000076848"/>
    </source>
</evidence>
<dbReference type="InterPro" id="IPR025166">
    <property type="entry name" value="Integrase_DNA_bind_dom"/>
</dbReference>
<keyword evidence="2" id="KW-0229">DNA integration</keyword>
<organism evidence="6 7">
    <name type="scientific">Bordetella ansorpii</name>
    <dbReference type="NCBI Taxonomy" id="288768"/>
    <lineage>
        <taxon>Bacteria</taxon>
        <taxon>Pseudomonadati</taxon>
        <taxon>Pseudomonadota</taxon>
        <taxon>Betaproteobacteria</taxon>
        <taxon>Burkholderiales</taxon>
        <taxon>Alcaligenaceae</taxon>
        <taxon>Bordetella</taxon>
    </lineage>
</organism>
<evidence type="ECO:0000313" key="6">
    <source>
        <dbReference type="EMBL" id="SAI65487.1"/>
    </source>
</evidence>
<evidence type="ECO:0000259" key="5">
    <source>
        <dbReference type="PROSITE" id="PS51898"/>
    </source>
</evidence>
<dbReference type="InterPro" id="IPR010998">
    <property type="entry name" value="Integrase_recombinase_N"/>
</dbReference>
<gene>
    <name evidence="6" type="primary">intS_1</name>
    <name evidence="6" type="ORF">SAMEA3906486_00229</name>
</gene>
<dbReference type="PANTHER" id="PTHR30629:SF2">
    <property type="entry name" value="PROPHAGE INTEGRASE INTS-RELATED"/>
    <property type="match status" value="1"/>
</dbReference>
<dbReference type="GO" id="GO:0006310">
    <property type="term" value="P:DNA recombination"/>
    <property type="evidence" value="ECO:0007669"/>
    <property type="project" value="UniProtKB-KW"/>
</dbReference>
<evidence type="ECO:0000256" key="1">
    <source>
        <dbReference type="ARBA" id="ARBA00008857"/>
    </source>
</evidence>
<sequence length="444" mass="50230">MPRLASGLNDRSVKNARPKEKAYSLADGEGLSLIVSPAGRKSWSFRYRVDGKQNAAVIGEYPAMSLAQARTKAADLRISAKTGGAVTGARAERQARRDELNATKWEDQNADWQSYSLTAISEKWFEIYSQSHAKQTNYQVRYIIDEHFQPKAGNLDMRTLRSGQLTPVLRELAKNTPAQAQVAIRCIYGMIDYCIAENIREDDETFRFRGVLPKRHQKKHIPGVTDERFIGGLMKAIHGYGGYVVRDALLLCSWTTLRPGVVASARWDEIDLRRAEWHIRGKNEDGTNRMKTGVDHIVPLPRQAVGMLKEMAKLTGREKYVFPAMGGWGQEKHVHRDALSKALREMGFQGQHTPHGFRASLRTLARERLKIDVDILEAQLAHAKKDDVQAAYDRTQFLDERRTVMQMWADYLDEKMQEAAVSSTEWDDAFAEAFYGAADDRTAA</sequence>
<dbReference type="PROSITE" id="PS51898">
    <property type="entry name" value="TYR_RECOMBINASE"/>
    <property type="match status" value="1"/>
</dbReference>
<protein>
    <submittedName>
        <fullName evidence="6">Phage-related integrase</fullName>
    </submittedName>
</protein>
<dbReference type="OrthoDB" id="9775880at2"/>
<dbReference type="Gene3D" id="3.30.160.390">
    <property type="entry name" value="Integrase, DNA-binding domain"/>
    <property type="match status" value="1"/>
</dbReference>
<evidence type="ECO:0000256" key="3">
    <source>
        <dbReference type="ARBA" id="ARBA00023125"/>
    </source>
</evidence>
<reference evidence="6 7" key="1">
    <citation type="submission" date="2016-04" db="EMBL/GenBank/DDBJ databases">
        <authorList>
            <consortium name="Pathogen Informatics"/>
        </authorList>
    </citation>
    <scope>NUCLEOTIDE SEQUENCE [LARGE SCALE GENOMIC DNA]</scope>
    <source>
        <strain evidence="6 7">H050680373</strain>
    </source>
</reference>
<dbReference type="Proteomes" id="UP000076848">
    <property type="component" value="Unassembled WGS sequence"/>
</dbReference>
<dbReference type="AlphaFoldDB" id="A0A157S501"/>
<dbReference type="EMBL" id="FKIF01000001">
    <property type="protein sequence ID" value="SAI65487.1"/>
    <property type="molecule type" value="Genomic_DNA"/>
</dbReference>
<dbReference type="Pfam" id="PF00589">
    <property type="entry name" value="Phage_integrase"/>
    <property type="match status" value="1"/>
</dbReference>
<dbReference type="SUPFAM" id="SSF56349">
    <property type="entry name" value="DNA breaking-rejoining enzymes"/>
    <property type="match status" value="1"/>
</dbReference>
<keyword evidence="7" id="KW-1185">Reference proteome</keyword>
<dbReference type="CDD" id="cd00801">
    <property type="entry name" value="INT_P4_C"/>
    <property type="match status" value="1"/>
</dbReference>
<dbReference type="GO" id="GO:0003677">
    <property type="term" value="F:DNA binding"/>
    <property type="evidence" value="ECO:0007669"/>
    <property type="project" value="UniProtKB-KW"/>
</dbReference>
<dbReference type="InterPro" id="IPR002104">
    <property type="entry name" value="Integrase_catalytic"/>
</dbReference>
<name>A0A157S501_9BORD</name>
<feature type="domain" description="Tyr recombinase" evidence="5">
    <location>
        <begin position="219"/>
        <end position="405"/>
    </location>
</feature>
<dbReference type="InterPro" id="IPR011010">
    <property type="entry name" value="DNA_brk_join_enz"/>
</dbReference>
<dbReference type="Pfam" id="PF13356">
    <property type="entry name" value="Arm-DNA-bind_3"/>
    <property type="match status" value="1"/>
</dbReference>
<dbReference type="STRING" id="288768.SAMEA3906486_00229"/>
<keyword evidence="4" id="KW-0233">DNA recombination</keyword>
<proteinExistence type="inferred from homology"/>
<dbReference type="InterPro" id="IPR038488">
    <property type="entry name" value="Integrase_DNA-bd_sf"/>
</dbReference>
<dbReference type="Gene3D" id="1.10.150.130">
    <property type="match status" value="1"/>
</dbReference>
<comment type="similarity">
    <text evidence="1">Belongs to the 'phage' integrase family.</text>
</comment>
<evidence type="ECO:0000256" key="2">
    <source>
        <dbReference type="ARBA" id="ARBA00022908"/>
    </source>
</evidence>
<dbReference type="InterPro" id="IPR050808">
    <property type="entry name" value="Phage_Integrase"/>
</dbReference>
<evidence type="ECO:0000256" key="4">
    <source>
        <dbReference type="ARBA" id="ARBA00023172"/>
    </source>
</evidence>
<accession>A0A157S501</accession>